<organism evidence="1 2">
    <name type="scientific">Trichocoleus desertorum GB2-A4</name>
    <dbReference type="NCBI Taxonomy" id="2933944"/>
    <lineage>
        <taxon>Bacteria</taxon>
        <taxon>Bacillati</taxon>
        <taxon>Cyanobacteriota</taxon>
        <taxon>Cyanophyceae</taxon>
        <taxon>Leptolyngbyales</taxon>
        <taxon>Trichocoleusaceae</taxon>
        <taxon>Trichocoleus</taxon>
    </lineage>
</organism>
<accession>A0ABV0JH70</accession>
<reference evidence="1 2" key="1">
    <citation type="submission" date="2022-04" db="EMBL/GenBank/DDBJ databases">
        <title>Positive selection, recombination, and allopatry shape intraspecific diversity of widespread and dominant cyanobacteria.</title>
        <authorList>
            <person name="Wei J."/>
            <person name="Shu W."/>
            <person name="Hu C."/>
        </authorList>
    </citation>
    <scope>NUCLEOTIDE SEQUENCE [LARGE SCALE GENOMIC DNA]</scope>
    <source>
        <strain evidence="1 2">GB2-A4</strain>
    </source>
</reference>
<dbReference type="RefSeq" id="WP_190441990.1">
    <property type="nucleotide sequence ID" value="NZ_JAMPKM010000075.1"/>
</dbReference>
<keyword evidence="2" id="KW-1185">Reference proteome</keyword>
<name>A0ABV0JH70_9CYAN</name>
<gene>
    <name evidence="1" type="ORF">NC998_29290</name>
</gene>
<evidence type="ECO:0000313" key="2">
    <source>
        <dbReference type="Proteomes" id="UP001464891"/>
    </source>
</evidence>
<evidence type="ECO:0000313" key="1">
    <source>
        <dbReference type="EMBL" id="MEP0821139.1"/>
    </source>
</evidence>
<proteinExistence type="predicted"/>
<dbReference type="Proteomes" id="UP001464891">
    <property type="component" value="Unassembled WGS sequence"/>
</dbReference>
<dbReference type="EMBL" id="JAMPKM010000075">
    <property type="protein sequence ID" value="MEP0821139.1"/>
    <property type="molecule type" value="Genomic_DNA"/>
</dbReference>
<protein>
    <submittedName>
        <fullName evidence="1">Uncharacterized protein</fullName>
    </submittedName>
</protein>
<sequence>MFGGEVTIQFVCSMTCFEARSRAAGASQFSGGWIVGNCKSKTSLRWAKGGFSRDWCNYSLVRCDLAHAPAPLPSTHGAPWHDKSDRPAWQESQLLLDFGYSDRR</sequence>
<comment type="caution">
    <text evidence="1">The sequence shown here is derived from an EMBL/GenBank/DDBJ whole genome shotgun (WGS) entry which is preliminary data.</text>
</comment>